<comment type="caution">
    <text evidence="1">The sequence shown here is derived from an EMBL/GenBank/DDBJ whole genome shotgun (WGS) entry which is preliminary data.</text>
</comment>
<evidence type="ECO:0000313" key="2">
    <source>
        <dbReference type="Proteomes" id="UP001597353"/>
    </source>
</evidence>
<dbReference type="RefSeq" id="WP_390261980.1">
    <property type="nucleotide sequence ID" value="NZ_JBHUGH010000009.1"/>
</dbReference>
<evidence type="ECO:0000313" key="1">
    <source>
        <dbReference type="EMBL" id="MFD1912950.1"/>
    </source>
</evidence>
<name>A0ABW4S655_9RHOB</name>
<protein>
    <submittedName>
        <fullName evidence="1">Uncharacterized protein</fullName>
    </submittedName>
</protein>
<reference evidence="2" key="1">
    <citation type="journal article" date="2019" name="Int. J. Syst. Evol. Microbiol.">
        <title>The Global Catalogue of Microorganisms (GCM) 10K type strain sequencing project: providing services to taxonomists for standard genome sequencing and annotation.</title>
        <authorList>
            <consortium name="The Broad Institute Genomics Platform"/>
            <consortium name="The Broad Institute Genome Sequencing Center for Infectious Disease"/>
            <person name="Wu L."/>
            <person name="Ma J."/>
        </authorList>
    </citation>
    <scope>NUCLEOTIDE SEQUENCE [LARGE SCALE GENOMIC DNA]</scope>
    <source>
        <strain evidence="2">CGMCC 4.7242</strain>
    </source>
</reference>
<keyword evidence="2" id="KW-1185">Reference proteome</keyword>
<dbReference type="Proteomes" id="UP001597353">
    <property type="component" value="Unassembled WGS sequence"/>
</dbReference>
<gene>
    <name evidence="1" type="ORF">ACFSGJ_12080</name>
</gene>
<organism evidence="1 2">
    <name type="scientific">Halodurantibacterium flavum</name>
    <dbReference type="NCBI Taxonomy" id="1382802"/>
    <lineage>
        <taxon>Bacteria</taxon>
        <taxon>Pseudomonadati</taxon>
        <taxon>Pseudomonadota</taxon>
        <taxon>Alphaproteobacteria</taxon>
        <taxon>Rhodobacterales</taxon>
        <taxon>Paracoccaceae</taxon>
        <taxon>Halodurantibacterium</taxon>
    </lineage>
</organism>
<dbReference type="EMBL" id="JBHUGH010000009">
    <property type="protein sequence ID" value="MFD1912950.1"/>
    <property type="molecule type" value="Genomic_DNA"/>
</dbReference>
<sequence>MKAFLAAIVFCTAVFAITGWVYAAASVSSTDRYSTRSAMPDHRAPVDGRLGWFQAEAAPR</sequence>
<accession>A0ABW4S655</accession>
<proteinExistence type="predicted"/>